<dbReference type="AlphaFoldDB" id="A0A1Y3GC45"/>
<dbReference type="InterPro" id="IPR018269">
    <property type="entry name" value="Ribosomal_uS13_CS"/>
</dbReference>
<dbReference type="NCBIfam" id="TIGR03629">
    <property type="entry name" value="uS13_arch"/>
    <property type="match status" value="1"/>
</dbReference>
<protein>
    <recommendedName>
        <fullName evidence="6">Small ribosomal subunit protein uS13</fullName>
    </recommendedName>
</protein>
<comment type="similarity">
    <text evidence="1 6">Belongs to the universal ribosomal protein uS13 family.</text>
</comment>
<dbReference type="PROSITE" id="PS50159">
    <property type="entry name" value="RIBOSOMAL_S13_2"/>
    <property type="match status" value="1"/>
</dbReference>
<evidence type="ECO:0000256" key="3">
    <source>
        <dbReference type="ARBA" id="ARBA00022884"/>
    </source>
</evidence>
<dbReference type="FunFam" id="1.10.8.50:FF:000001">
    <property type="entry name" value="30S ribosomal protein S13"/>
    <property type="match status" value="1"/>
</dbReference>
<evidence type="ECO:0000256" key="7">
    <source>
        <dbReference type="SAM" id="MobiDB-lite"/>
    </source>
</evidence>
<dbReference type="Proteomes" id="UP000195137">
    <property type="component" value="Unassembled WGS sequence"/>
</dbReference>
<dbReference type="GO" id="GO:0019843">
    <property type="term" value="F:rRNA binding"/>
    <property type="evidence" value="ECO:0007669"/>
    <property type="project" value="UniProtKB-UniRule"/>
</dbReference>
<dbReference type="InterPro" id="IPR010979">
    <property type="entry name" value="Ribosomal_uS13-like_H2TH"/>
</dbReference>
<evidence type="ECO:0000256" key="1">
    <source>
        <dbReference type="ARBA" id="ARBA00008080"/>
    </source>
</evidence>
<evidence type="ECO:0000256" key="4">
    <source>
        <dbReference type="ARBA" id="ARBA00022980"/>
    </source>
</evidence>
<dbReference type="InterPro" id="IPR001892">
    <property type="entry name" value="Ribosomal_uS13"/>
</dbReference>
<keyword evidence="9" id="KW-1185">Reference proteome</keyword>
<evidence type="ECO:0000313" key="8">
    <source>
        <dbReference type="EMBL" id="OUJ18820.1"/>
    </source>
</evidence>
<comment type="function">
    <text evidence="6">Located at the top of the head of the 30S subunit, it contacts several helices of the 16S rRNA. In the 70S ribosome it contacts the 23S rRNA (bridge B1a) and protein L5 of the 50S subunit (bridge B1b), connecting the 2 subunits; these bridges are implicated in subunit movement.</text>
</comment>
<dbReference type="PANTHER" id="PTHR10871">
    <property type="entry name" value="30S RIBOSOMAL PROTEIN S13/40S RIBOSOMAL PROTEIN S18"/>
    <property type="match status" value="1"/>
</dbReference>
<keyword evidence="2 6" id="KW-0699">rRNA-binding</keyword>
<feature type="region of interest" description="Disordered" evidence="7">
    <location>
        <begin position="18"/>
        <end position="38"/>
    </location>
</feature>
<evidence type="ECO:0000256" key="6">
    <source>
        <dbReference type="HAMAP-Rule" id="MF_01315"/>
    </source>
</evidence>
<feature type="compositionally biased region" description="Low complexity" evidence="7">
    <location>
        <begin position="172"/>
        <end position="184"/>
    </location>
</feature>
<dbReference type="Pfam" id="PF00416">
    <property type="entry name" value="Ribosomal_S13"/>
    <property type="match status" value="1"/>
</dbReference>
<dbReference type="PANTHER" id="PTHR10871:SF3">
    <property type="entry name" value="SMALL RIBOSOMAL SUBUNIT PROTEIN US13"/>
    <property type="match status" value="1"/>
</dbReference>
<evidence type="ECO:0000313" key="9">
    <source>
        <dbReference type="Proteomes" id="UP000195137"/>
    </source>
</evidence>
<evidence type="ECO:0000256" key="5">
    <source>
        <dbReference type="ARBA" id="ARBA00023274"/>
    </source>
</evidence>
<comment type="caution">
    <text evidence="8">The sequence shown here is derived from an EMBL/GenBank/DDBJ whole genome shotgun (WGS) entry which is preliminary data.</text>
</comment>
<feature type="compositionally biased region" description="Basic residues" evidence="7">
    <location>
        <begin position="152"/>
        <end position="171"/>
    </location>
</feature>
<dbReference type="Gene3D" id="4.10.910.10">
    <property type="entry name" value="30s ribosomal protein s13, domain 2"/>
    <property type="match status" value="1"/>
</dbReference>
<reference evidence="8 9" key="1">
    <citation type="submission" date="2016-12" db="EMBL/GenBank/DDBJ databases">
        <title>Discovery of methanogenic haloarchaea.</title>
        <authorList>
            <person name="Sorokin D.Y."/>
            <person name="Makarova K.S."/>
            <person name="Abbas B."/>
            <person name="Ferrer M."/>
            <person name="Golyshin P.N."/>
        </authorList>
    </citation>
    <scope>NUCLEOTIDE SEQUENCE [LARGE SCALE GENOMIC DNA]</scope>
    <source>
        <strain evidence="8">AMET1</strain>
    </source>
</reference>
<dbReference type="PROSITE" id="PS00646">
    <property type="entry name" value="RIBOSOMAL_S13_1"/>
    <property type="match status" value="1"/>
</dbReference>
<keyword evidence="3 6" id="KW-0694">RNA-binding</keyword>
<sequence length="198" mass="22446">MAEWKGACLERYNPRKHVRLPPLEGSNPSPGVKKTKKVSVKMSDSFRHIVRIKNTNIEGDRRVDYALTGIQGIGQRTAKAITKLSGVNPEKRLGTIKDEEVEKIEEAIDQLEEEAPGWFLNRTKDYKTGEDKHVIGSDLIVTHRQDLDRMKKINSYKGVRHKKGKKVRGQRTRSTGRSGTTVGVKRAELQKQKSTDED</sequence>
<dbReference type="SUPFAM" id="SSF46946">
    <property type="entry name" value="S13-like H2TH domain"/>
    <property type="match status" value="1"/>
</dbReference>
<accession>A0A1Y3GC45</accession>
<evidence type="ECO:0000256" key="2">
    <source>
        <dbReference type="ARBA" id="ARBA00022730"/>
    </source>
</evidence>
<comment type="subunit">
    <text evidence="6">Part of the 30S ribosomal subunit. Forms a loose heterodimer with protein S19. Forms two bridges to the 50S subunit in the 70S ribosome.</text>
</comment>
<dbReference type="GO" id="GO:0015935">
    <property type="term" value="C:small ribosomal subunit"/>
    <property type="evidence" value="ECO:0007669"/>
    <property type="project" value="TreeGrafter"/>
</dbReference>
<name>A0A1Y3GC45_9EURY</name>
<keyword evidence="5 6" id="KW-0687">Ribonucleoprotein</keyword>
<dbReference type="InterPro" id="IPR027437">
    <property type="entry name" value="Rbsml_uS13_C"/>
</dbReference>
<dbReference type="InterPro" id="IPR019977">
    <property type="entry name" value="Ribosomal_uS13_archaeal"/>
</dbReference>
<proteinExistence type="inferred from homology"/>
<feature type="region of interest" description="Disordered" evidence="7">
    <location>
        <begin position="152"/>
        <end position="198"/>
    </location>
</feature>
<dbReference type="Gene3D" id="1.10.8.50">
    <property type="match status" value="1"/>
</dbReference>
<dbReference type="NCBIfam" id="NF003140">
    <property type="entry name" value="PRK04053.1"/>
    <property type="match status" value="1"/>
</dbReference>
<dbReference type="HAMAP" id="MF_01315">
    <property type="entry name" value="Ribosomal_uS13"/>
    <property type="match status" value="1"/>
</dbReference>
<feature type="compositionally biased region" description="Basic and acidic residues" evidence="7">
    <location>
        <begin position="185"/>
        <end position="198"/>
    </location>
</feature>
<dbReference type="GO" id="GO:0005829">
    <property type="term" value="C:cytosol"/>
    <property type="evidence" value="ECO:0007669"/>
    <property type="project" value="TreeGrafter"/>
</dbReference>
<gene>
    <name evidence="6" type="primary">rps13</name>
    <name evidence="8" type="ORF">AMET1_0471</name>
</gene>
<dbReference type="GO" id="GO:0003735">
    <property type="term" value="F:structural constituent of ribosome"/>
    <property type="evidence" value="ECO:0007669"/>
    <property type="project" value="InterPro"/>
</dbReference>
<organism evidence="8 9">
    <name type="scientific">Methanonatronarchaeum thermophilum</name>
    <dbReference type="NCBI Taxonomy" id="1927129"/>
    <lineage>
        <taxon>Archaea</taxon>
        <taxon>Methanobacteriati</taxon>
        <taxon>Methanobacteriota</taxon>
        <taxon>Methanonatronarchaeia</taxon>
        <taxon>Methanonatronarchaeales</taxon>
        <taxon>Methanonatronarchaeaceae</taxon>
        <taxon>Methanonatronarchaeum</taxon>
    </lineage>
</organism>
<keyword evidence="4 6" id="KW-0689">Ribosomal protein</keyword>
<dbReference type="EMBL" id="MRZU01000003">
    <property type="protein sequence ID" value="OUJ18820.1"/>
    <property type="molecule type" value="Genomic_DNA"/>
</dbReference>
<dbReference type="GO" id="GO:0006412">
    <property type="term" value="P:translation"/>
    <property type="evidence" value="ECO:0007669"/>
    <property type="project" value="UniProtKB-UniRule"/>
</dbReference>